<dbReference type="InterPro" id="IPR036457">
    <property type="entry name" value="PPM-type-like_dom_sf"/>
</dbReference>
<accession>A0A8T0H7H1</accession>
<dbReference type="EMBL" id="CM026428">
    <property type="protein sequence ID" value="KAG0567886.1"/>
    <property type="molecule type" value="Genomic_DNA"/>
</dbReference>
<evidence type="ECO:0000313" key="14">
    <source>
        <dbReference type="EMBL" id="KAG0567886.1"/>
    </source>
</evidence>
<dbReference type="GO" id="GO:0004722">
    <property type="term" value="F:protein serine/threonine phosphatase activity"/>
    <property type="evidence" value="ECO:0007669"/>
    <property type="project" value="UniProtKB-EC"/>
</dbReference>
<keyword evidence="15" id="KW-1185">Reference proteome</keyword>
<dbReference type="PANTHER" id="PTHR47992">
    <property type="entry name" value="PROTEIN PHOSPHATASE"/>
    <property type="match status" value="1"/>
</dbReference>
<dbReference type="Pfam" id="PF00481">
    <property type="entry name" value="PP2C"/>
    <property type="match status" value="1"/>
</dbReference>
<evidence type="ECO:0000256" key="1">
    <source>
        <dbReference type="ARBA" id="ARBA00001936"/>
    </source>
</evidence>
<dbReference type="SUPFAM" id="SSF81606">
    <property type="entry name" value="PP2C-like"/>
    <property type="match status" value="1"/>
</dbReference>
<feature type="region of interest" description="Disordered" evidence="12">
    <location>
        <begin position="1"/>
        <end position="21"/>
    </location>
</feature>
<evidence type="ECO:0000313" key="15">
    <source>
        <dbReference type="Proteomes" id="UP000822688"/>
    </source>
</evidence>
<evidence type="ECO:0000256" key="5">
    <source>
        <dbReference type="ARBA" id="ARBA00022723"/>
    </source>
</evidence>
<dbReference type="FunFam" id="3.60.40.10:FF:000010">
    <property type="entry name" value="Probable protein phosphatase 2C 39"/>
    <property type="match status" value="1"/>
</dbReference>
<feature type="domain" description="PPM-type phosphatase" evidence="13">
    <location>
        <begin position="68"/>
        <end position="316"/>
    </location>
</feature>
<name>A0A8T0H7H1_CERPU</name>
<keyword evidence="5" id="KW-0479">Metal-binding</keyword>
<evidence type="ECO:0000256" key="4">
    <source>
        <dbReference type="ARBA" id="ARBA00013081"/>
    </source>
</evidence>
<keyword evidence="9" id="KW-0464">Manganese</keyword>
<evidence type="ECO:0000256" key="3">
    <source>
        <dbReference type="ARBA" id="ARBA00006702"/>
    </source>
</evidence>
<dbReference type="EC" id="3.1.3.16" evidence="4"/>
<evidence type="ECO:0000256" key="8">
    <source>
        <dbReference type="ARBA" id="ARBA00022912"/>
    </source>
</evidence>
<dbReference type="Proteomes" id="UP000822688">
    <property type="component" value="Chromosome 7"/>
</dbReference>
<comment type="cofactor">
    <cofactor evidence="1">
        <name>Mn(2+)</name>
        <dbReference type="ChEBI" id="CHEBI:29035"/>
    </cofactor>
</comment>
<dbReference type="InterPro" id="IPR001932">
    <property type="entry name" value="PPM-type_phosphatase-like_dom"/>
</dbReference>
<evidence type="ECO:0000259" key="13">
    <source>
        <dbReference type="PROSITE" id="PS51746"/>
    </source>
</evidence>
<dbReference type="PROSITE" id="PS51746">
    <property type="entry name" value="PPM_2"/>
    <property type="match status" value="1"/>
</dbReference>
<proteinExistence type="inferred from homology"/>
<dbReference type="SMART" id="SM00332">
    <property type="entry name" value="PP2Cc"/>
    <property type="match status" value="1"/>
</dbReference>
<dbReference type="CDD" id="cd00143">
    <property type="entry name" value="PP2Cc"/>
    <property type="match status" value="1"/>
</dbReference>
<reference evidence="14" key="1">
    <citation type="submission" date="2020-06" db="EMBL/GenBank/DDBJ databases">
        <title>WGS assembly of Ceratodon purpureus strain R40.</title>
        <authorList>
            <person name="Carey S.B."/>
            <person name="Jenkins J."/>
            <person name="Shu S."/>
            <person name="Lovell J.T."/>
            <person name="Sreedasyam A."/>
            <person name="Maumus F."/>
            <person name="Tiley G.P."/>
            <person name="Fernandez-Pozo N."/>
            <person name="Barry K."/>
            <person name="Chen C."/>
            <person name="Wang M."/>
            <person name="Lipzen A."/>
            <person name="Daum C."/>
            <person name="Saski C.A."/>
            <person name="Payton A.C."/>
            <person name="Mcbreen J.C."/>
            <person name="Conrad R.E."/>
            <person name="Kollar L.M."/>
            <person name="Olsson S."/>
            <person name="Huttunen S."/>
            <person name="Landis J.B."/>
            <person name="Wickett N.J."/>
            <person name="Johnson M.G."/>
            <person name="Rensing S.A."/>
            <person name="Grimwood J."/>
            <person name="Schmutz J."/>
            <person name="Mcdaniel S.F."/>
        </authorList>
    </citation>
    <scope>NUCLEOTIDE SEQUENCE</scope>
    <source>
        <strain evidence="14">R40</strain>
    </source>
</reference>
<dbReference type="AlphaFoldDB" id="A0A8T0H7H1"/>
<evidence type="ECO:0000256" key="12">
    <source>
        <dbReference type="SAM" id="MobiDB-lite"/>
    </source>
</evidence>
<gene>
    <name evidence="14" type="ORF">KC19_7G169300</name>
</gene>
<evidence type="ECO:0000256" key="9">
    <source>
        <dbReference type="ARBA" id="ARBA00023211"/>
    </source>
</evidence>
<dbReference type="InterPro" id="IPR015655">
    <property type="entry name" value="PP2C"/>
</dbReference>
<comment type="catalytic activity">
    <reaction evidence="10">
        <text>O-phospho-L-seryl-[protein] + H2O = L-seryl-[protein] + phosphate</text>
        <dbReference type="Rhea" id="RHEA:20629"/>
        <dbReference type="Rhea" id="RHEA-COMP:9863"/>
        <dbReference type="Rhea" id="RHEA-COMP:11604"/>
        <dbReference type="ChEBI" id="CHEBI:15377"/>
        <dbReference type="ChEBI" id="CHEBI:29999"/>
        <dbReference type="ChEBI" id="CHEBI:43474"/>
        <dbReference type="ChEBI" id="CHEBI:83421"/>
        <dbReference type="EC" id="3.1.3.16"/>
    </reaction>
</comment>
<dbReference type="OrthoDB" id="10264738at2759"/>
<keyword evidence="7" id="KW-0460">Magnesium</keyword>
<evidence type="ECO:0000256" key="11">
    <source>
        <dbReference type="ARBA" id="ARBA00048336"/>
    </source>
</evidence>
<dbReference type="GO" id="GO:0046872">
    <property type="term" value="F:metal ion binding"/>
    <property type="evidence" value="ECO:0007669"/>
    <property type="project" value="UniProtKB-KW"/>
</dbReference>
<comment type="catalytic activity">
    <reaction evidence="11">
        <text>O-phospho-L-threonyl-[protein] + H2O = L-threonyl-[protein] + phosphate</text>
        <dbReference type="Rhea" id="RHEA:47004"/>
        <dbReference type="Rhea" id="RHEA-COMP:11060"/>
        <dbReference type="Rhea" id="RHEA-COMP:11605"/>
        <dbReference type="ChEBI" id="CHEBI:15377"/>
        <dbReference type="ChEBI" id="CHEBI:30013"/>
        <dbReference type="ChEBI" id="CHEBI:43474"/>
        <dbReference type="ChEBI" id="CHEBI:61977"/>
        <dbReference type="EC" id="3.1.3.16"/>
    </reaction>
</comment>
<keyword evidence="6" id="KW-0378">Hydrolase</keyword>
<organism evidence="14 15">
    <name type="scientific">Ceratodon purpureus</name>
    <name type="common">Fire moss</name>
    <name type="synonym">Dicranum purpureum</name>
    <dbReference type="NCBI Taxonomy" id="3225"/>
    <lineage>
        <taxon>Eukaryota</taxon>
        <taxon>Viridiplantae</taxon>
        <taxon>Streptophyta</taxon>
        <taxon>Embryophyta</taxon>
        <taxon>Bryophyta</taxon>
        <taxon>Bryophytina</taxon>
        <taxon>Bryopsida</taxon>
        <taxon>Dicranidae</taxon>
        <taxon>Pseudoditrichales</taxon>
        <taxon>Ditrichaceae</taxon>
        <taxon>Ceratodon</taxon>
    </lineage>
</organism>
<protein>
    <recommendedName>
        <fullName evidence="4">protein-serine/threonine phosphatase</fullName>
        <ecNumber evidence="4">3.1.3.16</ecNumber>
    </recommendedName>
</protein>
<evidence type="ECO:0000256" key="6">
    <source>
        <dbReference type="ARBA" id="ARBA00022801"/>
    </source>
</evidence>
<comment type="similarity">
    <text evidence="3">Belongs to the PP2C family.</text>
</comment>
<comment type="cofactor">
    <cofactor evidence="2">
        <name>Mg(2+)</name>
        <dbReference type="ChEBI" id="CHEBI:18420"/>
    </cofactor>
</comment>
<sequence length="319" mass="34580">MRQSVSERERANAETKTGMPREDDHVEEAGTVRVNIASHQAVTRGDGAASTTSLREASYGGGESQRLVWGYCLLQGLAGRVMEDLHVAEVRSVNGEEVAFFAVFDSHNGDDVAKYLQKNLFENILNEGGVWSDPTGATRDAYLRTDRDILDSDVEKGGSTAVTAMVCGNGSHVIVANLGDSRAVLCKNGKAVQFSVDHDPGRPTERAIVEARGGHVTHLPGDQWRVDGQLALARAFGDKGLKEHMSAKPDVSDIVIDSSCDFLVLGSNGLFSMFDNQEVVDRVKGSDDPVKAAHHLVLEARRRLSEDDISCIVIMFQES</sequence>
<keyword evidence="8" id="KW-0904">Protein phosphatase</keyword>
<dbReference type="Gene3D" id="3.60.40.10">
    <property type="entry name" value="PPM-type phosphatase domain"/>
    <property type="match status" value="1"/>
</dbReference>
<comment type="caution">
    <text evidence="14">The sequence shown here is derived from an EMBL/GenBank/DDBJ whole genome shotgun (WGS) entry which is preliminary data.</text>
</comment>
<evidence type="ECO:0000256" key="10">
    <source>
        <dbReference type="ARBA" id="ARBA00047761"/>
    </source>
</evidence>
<evidence type="ECO:0000256" key="7">
    <source>
        <dbReference type="ARBA" id="ARBA00022842"/>
    </source>
</evidence>
<evidence type="ECO:0000256" key="2">
    <source>
        <dbReference type="ARBA" id="ARBA00001946"/>
    </source>
</evidence>